<accession>A0ABN9S3Z4</accession>
<keyword evidence="5 7" id="KW-0472">Membrane</keyword>
<evidence type="ECO:0000256" key="4">
    <source>
        <dbReference type="ARBA" id="ARBA00022989"/>
    </source>
</evidence>
<dbReference type="InterPro" id="IPR009637">
    <property type="entry name" value="GPR107/GPR108-like"/>
</dbReference>
<feature type="transmembrane region" description="Helical" evidence="7">
    <location>
        <begin position="317"/>
        <end position="337"/>
    </location>
</feature>
<proteinExistence type="predicted"/>
<reference evidence="10" key="1">
    <citation type="submission" date="2023-10" db="EMBL/GenBank/DDBJ databases">
        <authorList>
            <person name="Chen Y."/>
            <person name="Shah S."/>
            <person name="Dougan E. K."/>
            <person name="Thang M."/>
            <person name="Chan C."/>
        </authorList>
    </citation>
    <scope>NUCLEOTIDE SEQUENCE [LARGE SCALE GENOMIC DNA]</scope>
</reference>
<evidence type="ECO:0000259" key="9">
    <source>
        <dbReference type="Pfam" id="PF06814"/>
    </source>
</evidence>
<evidence type="ECO:0000256" key="5">
    <source>
        <dbReference type="ARBA" id="ARBA00023136"/>
    </source>
</evidence>
<comment type="subcellular location">
    <subcellularLocation>
        <location evidence="1">Membrane</location>
        <topology evidence="1">Multi-pass membrane protein</topology>
    </subcellularLocation>
</comment>
<dbReference type="Proteomes" id="UP001189429">
    <property type="component" value="Unassembled WGS sequence"/>
</dbReference>
<keyword evidence="4 7" id="KW-1133">Transmembrane helix</keyword>
<comment type="caution">
    <text evidence="10">The sequence shown here is derived from an EMBL/GenBank/DDBJ whole genome shotgun (WGS) entry which is preliminary data.</text>
</comment>
<feature type="transmembrane region" description="Helical" evidence="7">
    <location>
        <begin position="240"/>
        <end position="259"/>
    </location>
</feature>
<evidence type="ECO:0000256" key="3">
    <source>
        <dbReference type="ARBA" id="ARBA00022729"/>
    </source>
</evidence>
<evidence type="ECO:0000313" key="10">
    <source>
        <dbReference type="EMBL" id="CAK0825005.1"/>
    </source>
</evidence>
<feature type="transmembrane region" description="Helical" evidence="7">
    <location>
        <begin position="431"/>
        <end position="449"/>
    </location>
</feature>
<name>A0ABN9S3Z4_9DINO</name>
<dbReference type="PANTHER" id="PTHR21229">
    <property type="entry name" value="LUNG SEVEN TRANSMEMBRANE RECEPTOR"/>
    <property type="match status" value="1"/>
</dbReference>
<feature type="transmembrane region" description="Helical" evidence="7">
    <location>
        <begin position="279"/>
        <end position="305"/>
    </location>
</feature>
<dbReference type="PANTHER" id="PTHR21229:SF1">
    <property type="entry name" value="GH17801P"/>
    <property type="match status" value="1"/>
</dbReference>
<organism evidence="10 11">
    <name type="scientific">Prorocentrum cordatum</name>
    <dbReference type="NCBI Taxonomy" id="2364126"/>
    <lineage>
        <taxon>Eukaryota</taxon>
        <taxon>Sar</taxon>
        <taxon>Alveolata</taxon>
        <taxon>Dinophyceae</taxon>
        <taxon>Prorocentrales</taxon>
        <taxon>Prorocentraceae</taxon>
        <taxon>Prorocentrum</taxon>
    </lineage>
</organism>
<feature type="domain" description="GOST seven transmembrane" evidence="9">
    <location>
        <begin position="205"/>
        <end position="454"/>
    </location>
</feature>
<evidence type="ECO:0000256" key="7">
    <source>
        <dbReference type="SAM" id="Phobius"/>
    </source>
</evidence>
<feature type="signal peptide" evidence="8">
    <location>
        <begin position="1"/>
        <end position="23"/>
    </location>
</feature>
<feature type="chain" id="PRO_5045590746" description="GOST seven transmembrane domain-containing protein" evidence="8">
    <location>
        <begin position="24"/>
        <end position="510"/>
    </location>
</feature>
<keyword evidence="3 8" id="KW-0732">Signal</keyword>
<protein>
    <recommendedName>
        <fullName evidence="9">GOST seven transmembrane domain-containing protein</fullName>
    </recommendedName>
</protein>
<keyword evidence="2 7" id="KW-0812">Transmembrane</keyword>
<evidence type="ECO:0000313" key="11">
    <source>
        <dbReference type="Proteomes" id="UP001189429"/>
    </source>
</evidence>
<evidence type="ECO:0000256" key="2">
    <source>
        <dbReference type="ARBA" id="ARBA00022692"/>
    </source>
</evidence>
<dbReference type="Pfam" id="PF06814">
    <property type="entry name" value="GOST_TM"/>
    <property type="match status" value="1"/>
</dbReference>
<feature type="transmembrane region" description="Helical" evidence="7">
    <location>
        <begin position="388"/>
        <end position="411"/>
    </location>
</feature>
<sequence length="510" mass="55571">MGASTSRWLAAAAALLRWRAAPAQIVEFHDYPAPPPRSLASAYAFFVYNSSGEAPAAPGTPYLAFRARSASGRQSHLGGSGLPTYGGVQITVLRHADVGWLLDLGGGLCSTLDDVRRKRARSAGKLLVERSGLLGDVNGSLHPYGEVFQQMVPFDATAPSDQWPIQMSGVYLLLVSNCGDTPDATISGTARVRHAHGYLPGNEFPKKIFYGWLVLAYGAVGAAWGILCAQWWRELCQIHLCISLVLLLGLGESLLWRAFYWEWNESGRVDDRAATIFTAAMLCTVAKSTLSSTLVLVASLGWGVTRAHLDRGTVRRVGWLSFLHICFSFAREMVLSFRHSHSISVSTVLVIFAPVSLMNVVIFCWVFSAISGVMEKLRKEQQLEKLRLYSALFAVLVAAIGVAAVALTVEMHSMWRPPQEVWQHRWVLTDAVSHLLFLLLLVVTMCLWAPNSQSRTYAYAEQVTGVDLDDHPLDAGGARAEVLGRRAGPCLGEEEGSGEEACLAEPASEA</sequence>
<evidence type="ECO:0000256" key="8">
    <source>
        <dbReference type="SAM" id="SignalP"/>
    </source>
</evidence>
<evidence type="ECO:0000256" key="1">
    <source>
        <dbReference type="ARBA" id="ARBA00004141"/>
    </source>
</evidence>
<keyword evidence="11" id="KW-1185">Reference proteome</keyword>
<feature type="transmembrane region" description="Helical" evidence="7">
    <location>
        <begin position="209"/>
        <end position="228"/>
    </location>
</feature>
<feature type="transmembrane region" description="Helical" evidence="7">
    <location>
        <begin position="343"/>
        <end position="367"/>
    </location>
</feature>
<gene>
    <name evidence="10" type="ORF">PCOR1329_LOCUS25249</name>
</gene>
<dbReference type="InterPro" id="IPR053937">
    <property type="entry name" value="GOST_TM"/>
</dbReference>
<evidence type="ECO:0000256" key="6">
    <source>
        <dbReference type="SAM" id="MobiDB-lite"/>
    </source>
</evidence>
<dbReference type="EMBL" id="CAUYUJ010008802">
    <property type="protein sequence ID" value="CAK0825005.1"/>
    <property type="molecule type" value="Genomic_DNA"/>
</dbReference>
<feature type="region of interest" description="Disordered" evidence="6">
    <location>
        <begin position="490"/>
        <end position="510"/>
    </location>
</feature>